<organism evidence="9 10">
    <name type="scientific">Modicella reniformis</name>
    <dbReference type="NCBI Taxonomy" id="1440133"/>
    <lineage>
        <taxon>Eukaryota</taxon>
        <taxon>Fungi</taxon>
        <taxon>Fungi incertae sedis</taxon>
        <taxon>Mucoromycota</taxon>
        <taxon>Mortierellomycotina</taxon>
        <taxon>Mortierellomycetes</taxon>
        <taxon>Mortierellales</taxon>
        <taxon>Mortierellaceae</taxon>
        <taxon>Modicella</taxon>
    </lineage>
</organism>
<dbReference type="SMART" id="SM00649">
    <property type="entry name" value="RL11"/>
    <property type="match status" value="1"/>
</dbReference>
<dbReference type="PANTHER" id="PTHR11661:SF1">
    <property type="entry name" value="LARGE RIBOSOMAL SUBUNIT PROTEIN UL11M"/>
    <property type="match status" value="1"/>
</dbReference>
<dbReference type="HAMAP" id="MF_00736">
    <property type="entry name" value="Ribosomal_uL11"/>
    <property type="match status" value="1"/>
</dbReference>
<evidence type="ECO:0000313" key="10">
    <source>
        <dbReference type="Proteomes" id="UP000749646"/>
    </source>
</evidence>
<feature type="domain" description="Large ribosomal subunit protein uL11 N-terminal" evidence="8">
    <location>
        <begin position="14"/>
        <end position="71"/>
    </location>
</feature>
<accession>A0A9P6STC4</accession>
<name>A0A9P6STC4_9FUNG</name>
<dbReference type="GO" id="GO:0006412">
    <property type="term" value="P:translation"/>
    <property type="evidence" value="ECO:0007669"/>
    <property type="project" value="InterPro"/>
</dbReference>
<evidence type="ECO:0000259" key="8">
    <source>
        <dbReference type="Pfam" id="PF03946"/>
    </source>
</evidence>
<dbReference type="GO" id="GO:0070180">
    <property type="term" value="F:large ribosomal subunit rRNA binding"/>
    <property type="evidence" value="ECO:0007669"/>
    <property type="project" value="TreeGrafter"/>
</dbReference>
<dbReference type="PANTHER" id="PTHR11661">
    <property type="entry name" value="60S RIBOSOMAL PROTEIN L12"/>
    <property type="match status" value="1"/>
</dbReference>
<dbReference type="CDD" id="cd00349">
    <property type="entry name" value="Ribosomal_L11"/>
    <property type="match status" value="1"/>
</dbReference>
<proteinExistence type="inferred from homology"/>
<dbReference type="InterPro" id="IPR036796">
    <property type="entry name" value="Ribosomal_uL11_N_sf"/>
</dbReference>
<keyword evidence="3 5" id="KW-0687">Ribonucleoprotein</keyword>
<keyword evidence="10" id="KW-1185">Reference proteome</keyword>
<dbReference type="InterPro" id="IPR036769">
    <property type="entry name" value="Ribosomal_uL11_C_sf"/>
</dbReference>
<evidence type="ECO:0000256" key="4">
    <source>
        <dbReference type="ARBA" id="ARBA00040104"/>
    </source>
</evidence>
<feature type="signal peptide" evidence="6">
    <location>
        <begin position="1"/>
        <end position="22"/>
    </location>
</feature>
<evidence type="ECO:0000259" key="7">
    <source>
        <dbReference type="Pfam" id="PF00298"/>
    </source>
</evidence>
<dbReference type="OrthoDB" id="1091498at2759"/>
<gene>
    <name evidence="9" type="ORF">BGZ65_004491</name>
</gene>
<dbReference type="Proteomes" id="UP000749646">
    <property type="component" value="Unassembled WGS sequence"/>
</dbReference>
<dbReference type="InterPro" id="IPR000911">
    <property type="entry name" value="Ribosomal_uL11"/>
</dbReference>
<keyword evidence="2 5" id="KW-0689">Ribosomal protein</keyword>
<sequence length="150" mass="15680">MSKKAPAAAASLLRLVVPAGKATPTPPIGPALGQRGVKSMDFCKQFNDRTKTVEAGTPLPVVINVKGDRTFTFVTKSPPTSFFLKRAAGIEKGATDIGKGKAYVGKVNLKQVYEIARIKQADDGMGHLALKGICSAVVGSARSMGIEVVP</sequence>
<comment type="caution">
    <text evidence="9">The sequence shown here is derived from an EMBL/GenBank/DDBJ whole genome shotgun (WGS) entry which is preliminary data.</text>
</comment>
<feature type="domain" description="Large ribosomal subunit protein uL11 C-terminal" evidence="7">
    <location>
        <begin position="76"/>
        <end position="148"/>
    </location>
</feature>
<dbReference type="Gene3D" id="3.30.1550.10">
    <property type="entry name" value="Ribosomal protein L11/L12, N-terminal domain"/>
    <property type="match status" value="1"/>
</dbReference>
<dbReference type="InterPro" id="IPR020783">
    <property type="entry name" value="Ribosomal_uL11_C"/>
</dbReference>
<feature type="chain" id="PRO_5040508053" description="Large ribosomal subunit protein uL11m" evidence="6">
    <location>
        <begin position="23"/>
        <end position="150"/>
    </location>
</feature>
<dbReference type="InterPro" id="IPR020784">
    <property type="entry name" value="Ribosomal_uL11_N"/>
</dbReference>
<comment type="similarity">
    <text evidence="1 5">Belongs to the universal ribosomal protein uL11 family.</text>
</comment>
<dbReference type="GO" id="GO:0003735">
    <property type="term" value="F:structural constituent of ribosome"/>
    <property type="evidence" value="ECO:0007669"/>
    <property type="project" value="InterPro"/>
</dbReference>
<dbReference type="NCBIfam" id="TIGR01632">
    <property type="entry name" value="L11_bact"/>
    <property type="match status" value="1"/>
</dbReference>
<evidence type="ECO:0000256" key="3">
    <source>
        <dbReference type="ARBA" id="ARBA00023274"/>
    </source>
</evidence>
<dbReference type="Pfam" id="PF00298">
    <property type="entry name" value="Ribosomal_L11"/>
    <property type="match status" value="1"/>
</dbReference>
<dbReference type="AlphaFoldDB" id="A0A9P6STC4"/>
<evidence type="ECO:0000256" key="6">
    <source>
        <dbReference type="SAM" id="SignalP"/>
    </source>
</evidence>
<dbReference type="InterPro" id="IPR006519">
    <property type="entry name" value="Ribosomal_uL11_bac-typ"/>
</dbReference>
<dbReference type="Gene3D" id="1.10.10.250">
    <property type="entry name" value="Ribosomal protein L11, C-terminal domain"/>
    <property type="match status" value="1"/>
</dbReference>
<evidence type="ECO:0000256" key="1">
    <source>
        <dbReference type="ARBA" id="ARBA00010537"/>
    </source>
</evidence>
<reference evidence="9" key="1">
    <citation type="journal article" date="2020" name="Fungal Divers.">
        <title>Resolving the Mortierellaceae phylogeny through synthesis of multi-gene phylogenetics and phylogenomics.</title>
        <authorList>
            <person name="Vandepol N."/>
            <person name="Liber J."/>
            <person name="Desiro A."/>
            <person name="Na H."/>
            <person name="Kennedy M."/>
            <person name="Barry K."/>
            <person name="Grigoriev I.V."/>
            <person name="Miller A.N."/>
            <person name="O'Donnell K."/>
            <person name="Stajich J.E."/>
            <person name="Bonito G."/>
        </authorList>
    </citation>
    <scope>NUCLEOTIDE SEQUENCE</scope>
    <source>
        <strain evidence="9">MES-2147</strain>
    </source>
</reference>
<dbReference type="FunFam" id="1.10.10.250:FF:000003">
    <property type="entry name" value="Mitochondrial ribosomal protein L11"/>
    <property type="match status" value="1"/>
</dbReference>
<protein>
    <recommendedName>
        <fullName evidence="4">Large ribosomal subunit protein uL11m</fullName>
    </recommendedName>
</protein>
<dbReference type="SUPFAM" id="SSF54747">
    <property type="entry name" value="Ribosomal L11/L12e N-terminal domain"/>
    <property type="match status" value="1"/>
</dbReference>
<dbReference type="SUPFAM" id="SSF46906">
    <property type="entry name" value="Ribosomal protein L11, C-terminal domain"/>
    <property type="match status" value="1"/>
</dbReference>
<evidence type="ECO:0000256" key="5">
    <source>
        <dbReference type="RuleBase" id="RU003978"/>
    </source>
</evidence>
<evidence type="ECO:0000256" key="2">
    <source>
        <dbReference type="ARBA" id="ARBA00022980"/>
    </source>
</evidence>
<dbReference type="EMBL" id="JAAAHW010000645">
    <property type="protein sequence ID" value="KAG0000291.1"/>
    <property type="molecule type" value="Genomic_DNA"/>
</dbReference>
<evidence type="ECO:0000313" key="9">
    <source>
        <dbReference type="EMBL" id="KAG0000291.1"/>
    </source>
</evidence>
<keyword evidence="6" id="KW-0732">Signal</keyword>
<dbReference type="GO" id="GO:0005762">
    <property type="term" value="C:mitochondrial large ribosomal subunit"/>
    <property type="evidence" value="ECO:0007669"/>
    <property type="project" value="TreeGrafter"/>
</dbReference>
<dbReference type="Pfam" id="PF03946">
    <property type="entry name" value="Ribosomal_L11_N"/>
    <property type="match status" value="1"/>
</dbReference>
<dbReference type="FunFam" id="3.30.1550.10:FF:000005">
    <property type="entry name" value="50S ribosomal protein L11"/>
    <property type="match status" value="1"/>
</dbReference>